<keyword evidence="3" id="KW-1185">Reference proteome</keyword>
<feature type="region of interest" description="Disordered" evidence="1">
    <location>
        <begin position="236"/>
        <end position="256"/>
    </location>
</feature>
<dbReference type="AlphaFoldDB" id="W4KCP7"/>
<dbReference type="HOGENOM" id="CLU_050560_0_0_1"/>
<dbReference type="EMBL" id="KI925457">
    <property type="protein sequence ID" value="ETW82826.1"/>
    <property type="molecule type" value="Genomic_DNA"/>
</dbReference>
<dbReference type="Proteomes" id="UP000030671">
    <property type="component" value="Unassembled WGS sequence"/>
</dbReference>
<evidence type="ECO:0000256" key="1">
    <source>
        <dbReference type="SAM" id="MobiDB-lite"/>
    </source>
</evidence>
<dbReference type="GeneID" id="20674110"/>
<dbReference type="KEGG" id="hir:HETIRDRAFT_426338"/>
<sequence>MHHSMKALMTENRRALANHQLELHLLLESRQILELQVPWDYEQKLELNIQAIEWLNQYQFNQELHNRQYWLVDSMSTESSFQLSSSQENWEMSNQVGPTHSTLSLGTYHISGNIPRLYQIQEGLCTWSWNALLQDNEGYKTFLYPRMVPTRRNRQSIEEMKKEGVEEARQPSNVEQPLAGVFNTGLEHLLLVLNFVQMRDRIAKMILEIMTMWTPVIDPTRKAMAIKDLLITTKHQQGKKEGKEVEELLDPGSKIT</sequence>
<dbReference type="RefSeq" id="XP_009545143.1">
    <property type="nucleotide sequence ID" value="XM_009546848.1"/>
</dbReference>
<gene>
    <name evidence="2" type="ORF">HETIRDRAFT_426338</name>
</gene>
<evidence type="ECO:0000313" key="2">
    <source>
        <dbReference type="EMBL" id="ETW82826.1"/>
    </source>
</evidence>
<reference evidence="2 3" key="1">
    <citation type="journal article" date="2012" name="New Phytol.">
        <title>Insight into trade-off between wood decay and parasitism from the genome of a fungal forest pathogen.</title>
        <authorList>
            <person name="Olson A."/>
            <person name="Aerts A."/>
            <person name="Asiegbu F."/>
            <person name="Belbahri L."/>
            <person name="Bouzid O."/>
            <person name="Broberg A."/>
            <person name="Canback B."/>
            <person name="Coutinho P.M."/>
            <person name="Cullen D."/>
            <person name="Dalman K."/>
            <person name="Deflorio G."/>
            <person name="van Diepen L.T."/>
            <person name="Dunand C."/>
            <person name="Duplessis S."/>
            <person name="Durling M."/>
            <person name="Gonthier P."/>
            <person name="Grimwood J."/>
            <person name="Fossdal C.G."/>
            <person name="Hansson D."/>
            <person name="Henrissat B."/>
            <person name="Hietala A."/>
            <person name="Himmelstrand K."/>
            <person name="Hoffmeister D."/>
            <person name="Hogberg N."/>
            <person name="James T.Y."/>
            <person name="Karlsson M."/>
            <person name="Kohler A."/>
            <person name="Kues U."/>
            <person name="Lee Y.H."/>
            <person name="Lin Y.C."/>
            <person name="Lind M."/>
            <person name="Lindquist E."/>
            <person name="Lombard V."/>
            <person name="Lucas S."/>
            <person name="Lunden K."/>
            <person name="Morin E."/>
            <person name="Murat C."/>
            <person name="Park J."/>
            <person name="Raffaello T."/>
            <person name="Rouze P."/>
            <person name="Salamov A."/>
            <person name="Schmutz J."/>
            <person name="Solheim H."/>
            <person name="Stahlberg J."/>
            <person name="Velez H."/>
            <person name="de Vries R.P."/>
            <person name="Wiebenga A."/>
            <person name="Woodward S."/>
            <person name="Yakovlev I."/>
            <person name="Garbelotto M."/>
            <person name="Martin F."/>
            <person name="Grigoriev I.V."/>
            <person name="Stenlid J."/>
        </authorList>
    </citation>
    <scope>NUCLEOTIDE SEQUENCE [LARGE SCALE GENOMIC DNA]</scope>
    <source>
        <strain evidence="2 3">TC 32-1</strain>
    </source>
</reference>
<protein>
    <submittedName>
        <fullName evidence="2">Uncharacterized protein</fullName>
    </submittedName>
</protein>
<name>W4KCP7_HETIT</name>
<proteinExistence type="predicted"/>
<evidence type="ECO:0000313" key="3">
    <source>
        <dbReference type="Proteomes" id="UP000030671"/>
    </source>
</evidence>
<organism evidence="2 3">
    <name type="scientific">Heterobasidion irregulare (strain TC 32-1)</name>
    <dbReference type="NCBI Taxonomy" id="747525"/>
    <lineage>
        <taxon>Eukaryota</taxon>
        <taxon>Fungi</taxon>
        <taxon>Dikarya</taxon>
        <taxon>Basidiomycota</taxon>
        <taxon>Agaricomycotina</taxon>
        <taxon>Agaricomycetes</taxon>
        <taxon>Russulales</taxon>
        <taxon>Bondarzewiaceae</taxon>
        <taxon>Heterobasidion</taxon>
        <taxon>Heterobasidion annosum species complex</taxon>
    </lineage>
</organism>
<dbReference type="InParanoid" id="W4KCP7"/>
<accession>W4KCP7</accession>